<organism evidence="1 2">
    <name type="scientific">Oedothorax gibbosus</name>
    <dbReference type="NCBI Taxonomy" id="931172"/>
    <lineage>
        <taxon>Eukaryota</taxon>
        <taxon>Metazoa</taxon>
        <taxon>Ecdysozoa</taxon>
        <taxon>Arthropoda</taxon>
        <taxon>Chelicerata</taxon>
        <taxon>Arachnida</taxon>
        <taxon>Araneae</taxon>
        <taxon>Araneomorphae</taxon>
        <taxon>Entelegynae</taxon>
        <taxon>Araneoidea</taxon>
        <taxon>Linyphiidae</taxon>
        <taxon>Erigoninae</taxon>
        <taxon>Oedothorax</taxon>
    </lineage>
</organism>
<reference evidence="1 2" key="1">
    <citation type="journal article" date="2022" name="Nat. Ecol. Evol.">
        <title>A masculinizing supergene underlies an exaggerated male reproductive morph in a spider.</title>
        <authorList>
            <person name="Hendrickx F."/>
            <person name="De Corte Z."/>
            <person name="Sonet G."/>
            <person name="Van Belleghem S.M."/>
            <person name="Kostlbacher S."/>
            <person name="Vangestel C."/>
        </authorList>
    </citation>
    <scope>NUCLEOTIDE SEQUENCE [LARGE SCALE GENOMIC DNA]</scope>
    <source>
        <strain evidence="1">W744_W776</strain>
    </source>
</reference>
<dbReference type="AlphaFoldDB" id="A0AAV6VIH1"/>
<dbReference type="Proteomes" id="UP000827092">
    <property type="component" value="Unassembled WGS sequence"/>
</dbReference>
<accession>A0AAV6VIH1</accession>
<proteinExistence type="predicted"/>
<keyword evidence="2" id="KW-1185">Reference proteome</keyword>
<gene>
    <name evidence="1" type="ORF">JTE90_023825</name>
</gene>
<sequence>MDRLSLTLTKYLSNSESLVFILHEPREWNECHITTYPVPSNPDQGMTNDLVTIDHPSVEILGDSPCSPVYLRPHMAVPSLLGGLHSDFTGMTNFGNSVTC</sequence>
<name>A0AAV6VIH1_9ARAC</name>
<dbReference type="EMBL" id="JAFNEN010000073">
    <property type="protein sequence ID" value="KAG8196270.1"/>
    <property type="molecule type" value="Genomic_DNA"/>
</dbReference>
<evidence type="ECO:0000313" key="2">
    <source>
        <dbReference type="Proteomes" id="UP000827092"/>
    </source>
</evidence>
<protein>
    <submittedName>
        <fullName evidence="1">Uncharacterized protein</fullName>
    </submittedName>
</protein>
<evidence type="ECO:0000313" key="1">
    <source>
        <dbReference type="EMBL" id="KAG8196270.1"/>
    </source>
</evidence>
<comment type="caution">
    <text evidence="1">The sequence shown here is derived from an EMBL/GenBank/DDBJ whole genome shotgun (WGS) entry which is preliminary data.</text>
</comment>